<name>A0A2A5ILG5_BACPU</name>
<dbReference type="GO" id="GO:0008170">
    <property type="term" value="F:N-methyltransferase activity"/>
    <property type="evidence" value="ECO:0007669"/>
    <property type="project" value="InterPro"/>
</dbReference>
<organism evidence="6 7">
    <name type="scientific">Bacillus pumilus</name>
    <name type="common">Bacillus mesentericus</name>
    <dbReference type="NCBI Taxonomy" id="1408"/>
    <lineage>
        <taxon>Bacteria</taxon>
        <taxon>Bacillati</taxon>
        <taxon>Bacillota</taxon>
        <taxon>Bacilli</taxon>
        <taxon>Bacillales</taxon>
        <taxon>Bacillaceae</taxon>
        <taxon>Bacillus</taxon>
    </lineage>
</organism>
<evidence type="ECO:0000313" key="6">
    <source>
        <dbReference type="EMBL" id="PCK18155.1"/>
    </source>
</evidence>
<proteinExistence type="inferred from homology"/>
<reference evidence="6 7" key="1">
    <citation type="submission" date="2017-06" db="EMBL/GenBank/DDBJ databases">
        <title>Draft Genome Sequence of Bacillus sp Strain 36R Isolated from saline sediment at Atanasia, Sonora, Mexico.</title>
        <authorList>
            <person name="Sanchez Diaz R."/>
            <person name="Quiroz Macias M.E."/>
            <person name="Ibarra Gamez J.C."/>
            <person name="Enciso Ibarra J."/>
            <person name="Gomez Gil B."/>
            <person name="Galaviz Silva L."/>
        </authorList>
    </citation>
    <scope>NUCLEOTIDE SEQUENCE [LARGE SCALE GENOMIC DNA]</scope>
    <source>
        <strain evidence="6 7">36R_ATNSAL</strain>
    </source>
</reference>
<dbReference type="PRINTS" id="PR00508">
    <property type="entry name" value="S21N4MTFRASE"/>
</dbReference>
<evidence type="ECO:0000256" key="3">
    <source>
        <dbReference type="ARBA" id="ARBA00022747"/>
    </source>
</evidence>
<keyword evidence="2 6" id="KW-0808">Transferase</keyword>
<dbReference type="GO" id="GO:0032259">
    <property type="term" value="P:methylation"/>
    <property type="evidence" value="ECO:0007669"/>
    <property type="project" value="UniProtKB-KW"/>
</dbReference>
<dbReference type="OrthoDB" id="9800801at2"/>
<dbReference type="GO" id="GO:0009307">
    <property type="term" value="P:DNA restriction-modification system"/>
    <property type="evidence" value="ECO:0007669"/>
    <property type="project" value="UniProtKB-KW"/>
</dbReference>
<dbReference type="Pfam" id="PF01555">
    <property type="entry name" value="N6_N4_Mtase"/>
    <property type="match status" value="1"/>
</dbReference>
<dbReference type="AlphaFoldDB" id="A0A2A5ILG5"/>
<accession>A0A2A5ILG5</accession>
<evidence type="ECO:0000256" key="2">
    <source>
        <dbReference type="ARBA" id="ARBA00022679"/>
    </source>
</evidence>
<evidence type="ECO:0000313" key="7">
    <source>
        <dbReference type="Proteomes" id="UP000228754"/>
    </source>
</evidence>
<dbReference type="Gene3D" id="3.40.50.150">
    <property type="entry name" value="Vaccinia Virus protein VP39"/>
    <property type="match status" value="1"/>
</dbReference>
<dbReference type="Proteomes" id="UP000228754">
    <property type="component" value="Unassembled WGS sequence"/>
</dbReference>
<dbReference type="InterPro" id="IPR029063">
    <property type="entry name" value="SAM-dependent_MTases_sf"/>
</dbReference>
<sequence>MGKELLGSLQLNRAYQMDCLEGMKLLPDKSIDMILCDLPYGTTACKWDSIIPLDKMWEQYKRIIKENGVIVLTACQPFTTKLISFNLDMFKYCWIWQKPQGVDPFMAKKRPLNNYEDICVFYKKQPNYNPQFTEGKPYKVERDKKPRKYEITDTIMKPTTTVNEGKRYPTRIVKFNQDRGYHPTQKPVALFEYLINTYTNEGDVVLDNCLGSGTTAVASELTKRKWIGFETESKYIEVMNKRLDSIQKEDDLEDYK</sequence>
<dbReference type="InterPro" id="IPR001091">
    <property type="entry name" value="RM_Methyltransferase"/>
</dbReference>
<evidence type="ECO:0000256" key="4">
    <source>
        <dbReference type="RuleBase" id="RU362026"/>
    </source>
</evidence>
<dbReference type="GO" id="GO:0003677">
    <property type="term" value="F:DNA binding"/>
    <property type="evidence" value="ECO:0007669"/>
    <property type="project" value="InterPro"/>
</dbReference>
<keyword evidence="3" id="KW-0680">Restriction system</keyword>
<dbReference type="EMBL" id="NKHG01000121">
    <property type="protein sequence ID" value="PCK18155.1"/>
    <property type="molecule type" value="Genomic_DNA"/>
</dbReference>
<dbReference type="SUPFAM" id="SSF53335">
    <property type="entry name" value="S-adenosyl-L-methionine-dependent methyltransferases"/>
    <property type="match status" value="1"/>
</dbReference>
<dbReference type="InterPro" id="IPR002941">
    <property type="entry name" value="DNA_methylase_N4/N6"/>
</dbReference>
<keyword evidence="1 6" id="KW-0489">Methyltransferase</keyword>
<gene>
    <name evidence="6" type="ORF">CEY02_19280</name>
</gene>
<dbReference type="EC" id="2.1.1.-" evidence="4"/>
<evidence type="ECO:0000259" key="5">
    <source>
        <dbReference type="Pfam" id="PF01555"/>
    </source>
</evidence>
<comment type="similarity">
    <text evidence="4">Belongs to the N(4)/N(6)-methyltransferase family.</text>
</comment>
<protein>
    <recommendedName>
        <fullName evidence="4">Methyltransferase</fullName>
        <ecNumber evidence="4">2.1.1.-</ecNumber>
    </recommendedName>
</protein>
<evidence type="ECO:0000256" key="1">
    <source>
        <dbReference type="ARBA" id="ARBA00022603"/>
    </source>
</evidence>
<feature type="domain" description="DNA methylase N-4/N-6" evidence="5">
    <location>
        <begin position="31"/>
        <end position="240"/>
    </location>
</feature>
<comment type="caution">
    <text evidence="6">The sequence shown here is derived from an EMBL/GenBank/DDBJ whole genome shotgun (WGS) entry which is preliminary data.</text>
</comment>